<evidence type="ECO:0000313" key="2">
    <source>
        <dbReference type="EMBL" id="XDQ23565.1"/>
    </source>
</evidence>
<name>A0AB39NXZ2_9ACTN</name>
<accession>A0AB39NXZ2</accession>
<feature type="transmembrane region" description="Helical" evidence="1">
    <location>
        <begin position="66"/>
        <end position="90"/>
    </location>
</feature>
<proteinExistence type="predicted"/>
<keyword evidence="1" id="KW-0812">Transmembrane</keyword>
<dbReference type="AlphaFoldDB" id="A0AB39NXZ2"/>
<evidence type="ECO:0000256" key="1">
    <source>
        <dbReference type="SAM" id="Phobius"/>
    </source>
</evidence>
<sequence length="283" mass="30416">MATRSTNPLAGVVSATAAGGRLVFVPSRVREFGVTLGGSVMVPLWMATPLLLPMLVIAVLTESGLLWAIVWVGLGLTALAVIGLALALMFTVSATMVRWIEFRPQGNAKQLVIARSLRSSIVAAADLRSVVVVEGLRLSQRKSLKVVLHTRRGTVECEPGFQAPMSQVGAEALLAWLTSQLGSAGVAVEYRATVDRNFACPGEWWTRSHLAALWHVPVGAVDELAVRHGVRSYQHTPRAMAMHSPAKTVTVYDPDRAYEVAEDLRGQHTMAPEAGAAQEDPRP</sequence>
<reference evidence="2" key="1">
    <citation type="submission" date="2024-07" db="EMBL/GenBank/DDBJ databases">
        <authorList>
            <person name="Yu S.T."/>
        </authorList>
    </citation>
    <scope>NUCLEOTIDE SEQUENCE</scope>
    <source>
        <strain evidence="2">R21</strain>
    </source>
</reference>
<keyword evidence="1" id="KW-0472">Membrane</keyword>
<gene>
    <name evidence="2" type="ORF">AB5J56_02085</name>
</gene>
<feature type="transmembrane region" description="Helical" evidence="1">
    <location>
        <begin position="36"/>
        <end position="60"/>
    </location>
</feature>
<organism evidence="2">
    <name type="scientific">Streptomyces sp. R21</name>
    <dbReference type="NCBI Taxonomy" id="3238627"/>
    <lineage>
        <taxon>Bacteria</taxon>
        <taxon>Bacillati</taxon>
        <taxon>Actinomycetota</taxon>
        <taxon>Actinomycetes</taxon>
        <taxon>Kitasatosporales</taxon>
        <taxon>Streptomycetaceae</taxon>
        <taxon>Streptomyces</taxon>
    </lineage>
</organism>
<protein>
    <submittedName>
        <fullName evidence="2">Uncharacterized protein</fullName>
    </submittedName>
</protein>
<dbReference type="EMBL" id="CP163435">
    <property type="protein sequence ID" value="XDQ23565.1"/>
    <property type="molecule type" value="Genomic_DNA"/>
</dbReference>
<dbReference type="RefSeq" id="WP_369229405.1">
    <property type="nucleotide sequence ID" value="NZ_CP163435.1"/>
</dbReference>
<keyword evidence="1" id="KW-1133">Transmembrane helix</keyword>